<comment type="caution">
    <text evidence="1">The sequence shown here is derived from an EMBL/GenBank/DDBJ whole genome shotgun (WGS) entry which is preliminary data.</text>
</comment>
<sequence length="52" mass="6267">AAIHLQIRLVSESKLKHHQEKKYRELQKKIFKYWGEYKNGTLSVLQLLHPHT</sequence>
<dbReference type="EMBL" id="JAODUP010000222">
    <property type="protein sequence ID" value="KAK2156082.1"/>
    <property type="molecule type" value="Genomic_DNA"/>
</dbReference>
<evidence type="ECO:0000313" key="1">
    <source>
        <dbReference type="EMBL" id="KAK2156082.1"/>
    </source>
</evidence>
<protein>
    <submittedName>
        <fullName evidence="1">Uncharacterized protein</fullName>
    </submittedName>
</protein>
<gene>
    <name evidence="1" type="ORF">LSH36_222g03033</name>
</gene>
<evidence type="ECO:0000313" key="2">
    <source>
        <dbReference type="Proteomes" id="UP001208570"/>
    </source>
</evidence>
<keyword evidence="2" id="KW-1185">Reference proteome</keyword>
<name>A0AAD9N3S6_9ANNE</name>
<feature type="non-terminal residue" evidence="1">
    <location>
        <position position="1"/>
    </location>
</feature>
<dbReference type="Proteomes" id="UP001208570">
    <property type="component" value="Unassembled WGS sequence"/>
</dbReference>
<accession>A0AAD9N3S6</accession>
<dbReference type="AlphaFoldDB" id="A0AAD9N3S6"/>
<proteinExistence type="predicted"/>
<organism evidence="1 2">
    <name type="scientific">Paralvinella palmiformis</name>
    <dbReference type="NCBI Taxonomy" id="53620"/>
    <lineage>
        <taxon>Eukaryota</taxon>
        <taxon>Metazoa</taxon>
        <taxon>Spiralia</taxon>
        <taxon>Lophotrochozoa</taxon>
        <taxon>Annelida</taxon>
        <taxon>Polychaeta</taxon>
        <taxon>Sedentaria</taxon>
        <taxon>Canalipalpata</taxon>
        <taxon>Terebellida</taxon>
        <taxon>Terebelliformia</taxon>
        <taxon>Alvinellidae</taxon>
        <taxon>Paralvinella</taxon>
    </lineage>
</organism>
<reference evidence="1" key="1">
    <citation type="journal article" date="2023" name="Mol. Biol. Evol.">
        <title>Third-Generation Sequencing Reveals the Adaptive Role of the Epigenome in Three Deep-Sea Polychaetes.</title>
        <authorList>
            <person name="Perez M."/>
            <person name="Aroh O."/>
            <person name="Sun Y."/>
            <person name="Lan Y."/>
            <person name="Juniper S.K."/>
            <person name="Young C.R."/>
            <person name="Angers B."/>
            <person name="Qian P.Y."/>
        </authorList>
    </citation>
    <scope>NUCLEOTIDE SEQUENCE</scope>
    <source>
        <strain evidence="1">P08H-3</strain>
    </source>
</reference>